<feature type="region of interest" description="Disordered" evidence="1">
    <location>
        <begin position="82"/>
        <end position="156"/>
    </location>
</feature>
<feature type="compositionally biased region" description="Polar residues" evidence="1">
    <location>
        <begin position="138"/>
        <end position="156"/>
    </location>
</feature>
<accession>A0A0G4EQK4</accession>
<feature type="compositionally biased region" description="Gly residues" evidence="1">
    <location>
        <begin position="460"/>
        <end position="470"/>
    </location>
</feature>
<organism evidence="2 3">
    <name type="scientific">Vitrella brassicaformis (strain CCMP3155)</name>
    <dbReference type="NCBI Taxonomy" id="1169540"/>
    <lineage>
        <taxon>Eukaryota</taxon>
        <taxon>Sar</taxon>
        <taxon>Alveolata</taxon>
        <taxon>Colpodellida</taxon>
        <taxon>Vitrellaceae</taxon>
        <taxon>Vitrella</taxon>
    </lineage>
</organism>
<dbReference type="InParanoid" id="A0A0G4EQK4"/>
<dbReference type="AlphaFoldDB" id="A0A0G4EQK4"/>
<feature type="region of interest" description="Disordered" evidence="1">
    <location>
        <begin position="423"/>
        <end position="470"/>
    </location>
</feature>
<evidence type="ECO:0000313" key="2">
    <source>
        <dbReference type="EMBL" id="CEL99747.1"/>
    </source>
</evidence>
<dbReference type="Proteomes" id="UP000041254">
    <property type="component" value="Unassembled WGS sequence"/>
</dbReference>
<sequence length="470" mass="50999">MSEFKKATEAFRQLQEAHTSGSTTLSAADIYGALLTLQPSAEKFQAKLTLSLADPDKATYGPSMCGHVQAFLEEYSTLKSALESQGPFSSATPPPAPAAAPTPSGPSRPSPPPKSHPPVRPSPAAAVAAVSRLRHSVPSTLPNASNNSSRKMDTSTPKSLAIAVHRLLKRGLNNSKETDEERAVFNAIDGGSVVDVTVGGGGGGGVSEIRVRYVGVGGYVVVYGEGENGKRGKCEVRVGASDATVENRVVYYLVHPLLGHRGPMTFVEVPSEVLLQIFYLLEFPCLSRLFTTTSTLWREVHCEPPSSDHHPHLPPCEQLWKHIYTHLRRYCVSLREIGTPSATNIEALTQQYQQQQLQDAAQPARASASASSSLSAPAAAAALEGSPRRPQLVYWKRACRRRVIEEMDRLEQQRQMQRMLATMPRPPMAPTRPLPPFPFPPFPPRRPSDDRSPFGPFNPFGGGGPPGRYM</sequence>
<feature type="compositionally biased region" description="Pro residues" evidence="1">
    <location>
        <begin position="424"/>
        <end position="445"/>
    </location>
</feature>
<name>A0A0G4EQK4_VITBC</name>
<evidence type="ECO:0008006" key="4">
    <source>
        <dbReference type="Google" id="ProtNLM"/>
    </source>
</evidence>
<dbReference type="VEuPathDB" id="CryptoDB:Vbra_5293"/>
<evidence type="ECO:0000313" key="3">
    <source>
        <dbReference type="Proteomes" id="UP000041254"/>
    </source>
</evidence>
<feature type="compositionally biased region" description="Low complexity" evidence="1">
    <location>
        <begin position="122"/>
        <end position="131"/>
    </location>
</feature>
<dbReference type="EMBL" id="CDMY01000288">
    <property type="protein sequence ID" value="CEL99747.1"/>
    <property type="molecule type" value="Genomic_DNA"/>
</dbReference>
<feature type="compositionally biased region" description="Pro residues" evidence="1">
    <location>
        <begin position="92"/>
        <end position="121"/>
    </location>
</feature>
<gene>
    <name evidence="2" type="ORF">Vbra_5293</name>
</gene>
<proteinExistence type="predicted"/>
<evidence type="ECO:0000256" key="1">
    <source>
        <dbReference type="SAM" id="MobiDB-lite"/>
    </source>
</evidence>
<protein>
    <recommendedName>
        <fullName evidence="4">F-box domain-containing protein</fullName>
    </recommendedName>
</protein>
<reference evidence="2 3" key="1">
    <citation type="submission" date="2014-11" db="EMBL/GenBank/DDBJ databases">
        <authorList>
            <person name="Zhu J."/>
            <person name="Qi W."/>
            <person name="Song R."/>
        </authorList>
    </citation>
    <scope>NUCLEOTIDE SEQUENCE [LARGE SCALE GENOMIC DNA]</scope>
</reference>
<keyword evidence="3" id="KW-1185">Reference proteome</keyword>